<dbReference type="InterPro" id="IPR050703">
    <property type="entry name" value="Flavin_MAO"/>
</dbReference>
<dbReference type="Pfam" id="PF01593">
    <property type="entry name" value="Amino_oxidase"/>
    <property type="match status" value="1"/>
</dbReference>
<gene>
    <name evidence="8" type="ORF">ETB97_001972</name>
</gene>
<dbReference type="EC" id="1.4.3.-" evidence="6"/>
<evidence type="ECO:0000256" key="2">
    <source>
        <dbReference type="ARBA" id="ARBA00005995"/>
    </source>
</evidence>
<evidence type="ECO:0000256" key="5">
    <source>
        <dbReference type="PIRSR" id="PIRSR601613-1"/>
    </source>
</evidence>
<keyword evidence="6" id="KW-0285">Flavoprotein</keyword>
<dbReference type="SUPFAM" id="SSF51905">
    <property type="entry name" value="FAD/NAD(P)-binding domain"/>
    <property type="match status" value="1"/>
</dbReference>
<dbReference type="InterPro" id="IPR036188">
    <property type="entry name" value="FAD/NAD-bd_sf"/>
</dbReference>
<dbReference type="InterPro" id="IPR001613">
    <property type="entry name" value="Flavin_amine_oxidase"/>
</dbReference>
<evidence type="ECO:0000313" key="9">
    <source>
        <dbReference type="Proteomes" id="UP000541154"/>
    </source>
</evidence>
<organism evidence="8 9">
    <name type="scientific">Petromyces alliaceus</name>
    <name type="common">Aspergillus alliaceus</name>
    <dbReference type="NCBI Taxonomy" id="209559"/>
    <lineage>
        <taxon>Eukaryota</taxon>
        <taxon>Fungi</taxon>
        <taxon>Dikarya</taxon>
        <taxon>Ascomycota</taxon>
        <taxon>Pezizomycotina</taxon>
        <taxon>Eurotiomycetes</taxon>
        <taxon>Eurotiomycetidae</taxon>
        <taxon>Eurotiales</taxon>
        <taxon>Aspergillaceae</taxon>
        <taxon>Aspergillus</taxon>
        <taxon>Aspergillus subgen. Circumdati</taxon>
    </lineage>
</organism>
<keyword evidence="6" id="KW-0274">FAD</keyword>
<proteinExistence type="inferred from homology"/>
<keyword evidence="9" id="KW-1185">Reference proteome</keyword>
<evidence type="ECO:0000256" key="3">
    <source>
        <dbReference type="ARBA" id="ARBA00023002"/>
    </source>
</evidence>
<dbReference type="PANTHER" id="PTHR43563:SF1">
    <property type="entry name" value="AMINE OXIDASE [FLAVIN-CONTAINING] B"/>
    <property type="match status" value="1"/>
</dbReference>
<keyword evidence="3 6" id="KW-0560">Oxidoreductase</keyword>
<feature type="binding site" evidence="5">
    <location>
        <begin position="69"/>
        <end position="70"/>
    </location>
    <ligand>
        <name>FAD</name>
        <dbReference type="ChEBI" id="CHEBI:57692"/>
    </ligand>
</feature>
<dbReference type="AlphaFoldDB" id="A0A8H6EAS9"/>
<name>A0A8H6EAS9_PETAA</name>
<evidence type="ECO:0000259" key="7">
    <source>
        <dbReference type="Pfam" id="PF01593"/>
    </source>
</evidence>
<comment type="cofactor">
    <cofactor evidence="1 6">
        <name>FAD</name>
        <dbReference type="ChEBI" id="CHEBI:57692"/>
    </cofactor>
</comment>
<feature type="domain" description="Amine oxidase" evidence="7">
    <location>
        <begin position="50"/>
        <end position="460"/>
    </location>
</feature>
<evidence type="ECO:0000256" key="6">
    <source>
        <dbReference type="RuleBase" id="RU362067"/>
    </source>
</evidence>
<dbReference type="GO" id="GO:0097621">
    <property type="term" value="F:monoamine oxidase activity"/>
    <property type="evidence" value="ECO:0007669"/>
    <property type="project" value="UniProtKB-EC"/>
</dbReference>
<comment type="similarity">
    <text evidence="2 6">Belongs to the flavin monoamine oxidase family.</text>
</comment>
<dbReference type="EMBL" id="SPNV01000014">
    <property type="protein sequence ID" value="KAF5865904.1"/>
    <property type="molecule type" value="Genomic_DNA"/>
</dbReference>
<dbReference type="PRINTS" id="PR00757">
    <property type="entry name" value="AMINEOXDASEF"/>
</dbReference>
<evidence type="ECO:0000313" key="8">
    <source>
        <dbReference type="EMBL" id="KAF5865904.1"/>
    </source>
</evidence>
<evidence type="ECO:0000256" key="1">
    <source>
        <dbReference type="ARBA" id="ARBA00001974"/>
    </source>
</evidence>
<dbReference type="InterPro" id="IPR002937">
    <property type="entry name" value="Amino_oxidase"/>
</dbReference>
<dbReference type="Gene3D" id="3.50.50.60">
    <property type="entry name" value="FAD/NAD(P)-binding domain"/>
    <property type="match status" value="3"/>
</dbReference>
<dbReference type="PANTHER" id="PTHR43563">
    <property type="entry name" value="AMINE OXIDASE"/>
    <property type="match status" value="1"/>
</dbReference>
<accession>A0A8H6EAS9</accession>
<reference evidence="8 9" key="1">
    <citation type="submission" date="2019-04" db="EMBL/GenBank/DDBJ databases">
        <title>Aspergillus burnettii sp. nov., novel species from soil in southeast Queensland.</title>
        <authorList>
            <person name="Gilchrist C.L.M."/>
            <person name="Pitt J.I."/>
            <person name="Lange L."/>
            <person name="Lacey H.J."/>
            <person name="Vuong D."/>
            <person name="Midgley D.J."/>
            <person name="Greenfield P."/>
            <person name="Bradbury M."/>
            <person name="Lacey E."/>
            <person name="Busk P.K."/>
            <person name="Pilgaard B."/>
            <person name="Chooi Y.H."/>
            <person name="Piggott A.M."/>
        </authorList>
    </citation>
    <scope>NUCLEOTIDE SEQUENCE [LARGE SCALE GENOMIC DNA]</scope>
    <source>
        <strain evidence="8 9">FRR 5400</strain>
    </source>
</reference>
<comment type="catalytic activity">
    <reaction evidence="4">
        <text>a secondary aliphatic amine + O2 + H2O = a primary amine + an aldehyde + H2O2</text>
        <dbReference type="Rhea" id="RHEA:26414"/>
        <dbReference type="ChEBI" id="CHEBI:15377"/>
        <dbReference type="ChEBI" id="CHEBI:15379"/>
        <dbReference type="ChEBI" id="CHEBI:16240"/>
        <dbReference type="ChEBI" id="CHEBI:17478"/>
        <dbReference type="ChEBI" id="CHEBI:58855"/>
        <dbReference type="ChEBI" id="CHEBI:65296"/>
        <dbReference type="EC" id="1.4.3.4"/>
    </reaction>
</comment>
<protein>
    <recommendedName>
        <fullName evidence="6">Amine oxidase</fullName>
        <ecNumber evidence="6">1.4.3.-</ecNumber>
    </recommendedName>
</protein>
<sequence length="465" mass="51309">MTTTSTSDGYLYSETGLKAGLPSESVISPPQKIDRQVDIWDVAVIGAGYAGLVAARDLTLRGCRVLLVEARDRIGGRTWTSTIDGYQYEMGGTWIHWCQPHLFHELSRYGLTKEIMFSQQYSDNDVLTTMFSGTKKDIKYCELARRVIPLPHDPASRGEVAERWDAYSASDRLNQVRSQLSTEEIALLQAIIMRTGGSVDLEKIAFWDILRWWALCGYDGNGLAGSTALCRLKCGQTALAQSIFREALDTGYLSYMFQDPVVRVDQTDKSGTTVHCLSAEVFRAKRIVCTIPLNVLSDILFRPSLSASKIRALTSGSIALASKVNFEVTGSGLRQWSGIAHPACGGISYACADGTTPSGTTHIAANIFPICPEKDIETIKDALLRIKPLGIKKIVFHNWATDVYAKGAWTTFKPNMSRESLGPLQERHGWLFFANSDWADGWRGFIDGAIEQGMKVAKQVATELI</sequence>
<feature type="binding site" evidence="5">
    <location>
        <position position="261"/>
    </location>
    <ligand>
        <name>FAD</name>
        <dbReference type="ChEBI" id="CHEBI:57692"/>
    </ligand>
</feature>
<comment type="caution">
    <text evidence="8">The sequence shown here is derived from an EMBL/GenBank/DDBJ whole genome shotgun (WGS) entry which is preliminary data.</text>
</comment>
<dbReference type="Proteomes" id="UP000541154">
    <property type="component" value="Unassembled WGS sequence"/>
</dbReference>
<evidence type="ECO:0000256" key="4">
    <source>
        <dbReference type="ARBA" id="ARBA00048448"/>
    </source>
</evidence>